<dbReference type="Gene3D" id="3.90.79.10">
    <property type="entry name" value="Nucleoside Triphosphate Pyrophosphohydrolase"/>
    <property type="match status" value="1"/>
</dbReference>
<keyword evidence="2" id="KW-0378">Hydrolase</keyword>
<evidence type="ECO:0000256" key="2">
    <source>
        <dbReference type="ARBA" id="ARBA00022801"/>
    </source>
</evidence>
<reference evidence="4 5" key="1">
    <citation type="submission" date="2019-03" db="EMBL/GenBank/DDBJ databases">
        <title>Genomic Encyclopedia of Type Strains, Phase IV (KMG-IV): sequencing the most valuable type-strain genomes for metagenomic binning, comparative biology and taxonomic classification.</title>
        <authorList>
            <person name="Goeker M."/>
        </authorList>
    </citation>
    <scope>NUCLEOTIDE SEQUENCE [LARGE SCALE GENOMIC DNA]</scope>
    <source>
        <strain evidence="4 5">DSM 46770</strain>
    </source>
</reference>
<gene>
    <name evidence="4" type="ORF">EV190_11216</name>
</gene>
<dbReference type="AlphaFoldDB" id="A0A4R6UU51"/>
<dbReference type="RefSeq" id="WP_243742589.1">
    <property type="nucleotide sequence ID" value="NZ_SNYN01000012.1"/>
</dbReference>
<dbReference type="Pfam" id="PF00293">
    <property type="entry name" value="NUDIX"/>
    <property type="match status" value="1"/>
</dbReference>
<name>A0A4R6UU51_9ACTN</name>
<comment type="cofactor">
    <cofactor evidence="1">
        <name>Mg(2+)</name>
        <dbReference type="ChEBI" id="CHEBI:18420"/>
    </cofactor>
</comment>
<dbReference type="Proteomes" id="UP000295281">
    <property type="component" value="Unassembled WGS sequence"/>
</dbReference>
<dbReference type="CDD" id="cd02883">
    <property type="entry name" value="NUDIX_Hydrolase"/>
    <property type="match status" value="1"/>
</dbReference>
<organism evidence="4 5">
    <name type="scientific">Actinorugispora endophytica</name>
    <dbReference type="NCBI Taxonomy" id="1605990"/>
    <lineage>
        <taxon>Bacteria</taxon>
        <taxon>Bacillati</taxon>
        <taxon>Actinomycetota</taxon>
        <taxon>Actinomycetes</taxon>
        <taxon>Streptosporangiales</taxon>
        <taxon>Nocardiopsidaceae</taxon>
        <taxon>Actinorugispora</taxon>
    </lineage>
</organism>
<dbReference type="PANTHER" id="PTHR43046">
    <property type="entry name" value="GDP-MANNOSE MANNOSYL HYDROLASE"/>
    <property type="match status" value="1"/>
</dbReference>
<dbReference type="PANTHER" id="PTHR43046:SF14">
    <property type="entry name" value="MUTT_NUDIX FAMILY PROTEIN"/>
    <property type="match status" value="1"/>
</dbReference>
<dbReference type="EMBL" id="SNYN01000012">
    <property type="protein sequence ID" value="TDQ50711.1"/>
    <property type="molecule type" value="Genomic_DNA"/>
</dbReference>
<dbReference type="InterPro" id="IPR000086">
    <property type="entry name" value="NUDIX_hydrolase_dom"/>
</dbReference>
<dbReference type="PROSITE" id="PS51462">
    <property type="entry name" value="NUDIX"/>
    <property type="match status" value="1"/>
</dbReference>
<feature type="domain" description="Nudix hydrolase" evidence="3">
    <location>
        <begin position="128"/>
        <end position="267"/>
    </location>
</feature>
<evidence type="ECO:0000259" key="3">
    <source>
        <dbReference type="PROSITE" id="PS51462"/>
    </source>
</evidence>
<dbReference type="InterPro" id="IPR015797">
    <property type="entry name" value="NUDIX_hydrolase-like_dom_sf"/>
</dbReference>
<accession>A0A4R6UU51</accession>
<protein>
    <submittedName>
        <fullName evidence="4">ADP-ribose pyrophosphatase YjhB (NUDIX family)</fullName>
    </submittedName>
</protein>
<dbReference type="GO" id="GO:0016787">
    <property type="term" value="F:hydrolase activity"/>
    <property type="evidence" value="ECO:0007669"/>
    <property type="project" value="UniProtKB-KW"/>
</dbReference>
<evidence type="ECO:0000313" key="4">
    <source>
        <dbReference type="EMBL" id="TDQ50711.1"/>
    </source>
</evidence>
<dbReference type="SUPFAM" id="SSF55811">
    <property type="entry name" value="Nudix"/>
    <property type="match status" value="1"/>
</dbReference>
<evidence type="ECO:0000313" key="5">
    <source>
        <dbReference type="Proteomes" id="UP000295281"/>
    </source>
</evidence>
<comment type="caution">
    <text evidence="4">The sequence shown here is derived from an EMBL/GenBank/DDBJ whole genome shotgun (WGS) entry which is preliminary data.</text>
</comment>
<proteinExistence type="predicted"/>
<sequence length="267" mass="28891">MTHPTGARPMRRVTAHLLPTTPDGHVHTPLTNVRIAFGDDPAARLRTAARLAPHTPLTPVDVRTDLATVHHHGHPAHIHVDRLYYTAPAPDETTGDTPPLTLEQALALPGHPTPRQLADTETAPPRSTRRFAAYGLVTDPAGRLLLSKIASGYPGEGTWHLPGGGVDHGETARAALIREISEESDQNAHTGAVISIAHHHRTHQNGPHTDLYAVWVFLHAHVPHPGTPRVTETDGSTIDAAWFTPQDLPHLRLSITARRGLTSLLNT</sequence>
<keyword evidence="5" id="KW-1185">Reference proteome</keyword>
<evidence type="ECO:0000256" key="1">
    <source>
        <dbReference type="ARBA" id="ARBA00001946"/>
    </source>
</evidence>